<evidence type="ECO:0000256" key="5">
    <source>
        <dbReference type="ARBA" id="ARBA00023212"/>
    </source>
</evidence>
<name>A0A1A8I0P6_NOTKU</name>
<comment type="subcellular location">
    <subcellularLocation>
        <location evidence="1">Cytoplasm</location>
        <location evidence="1">Cytoskeleton</location>
    </subcellularLocation>
</comment>
<dbReference type="GO" id="GO:0000226">
    <property type="term" value="P:microtubule cytoskeleton organization"/>
    <property type="evidence" value="ECO:0007669"/>
    <property type="project" value="InterPro"/>
</dbReference>
<dbReference type="PANTHER" id="PTHR15073:SF4">
    <property type="entry name" value="ENSCONSIN"/>
    <property type="match status" value="1"/>
</dbReference>
<keyword evidence="5" id="KW-0206">Cytoskeleton</keyword>
<protein>
    <submittedName>
        <fullName evidence="7">Microtubule-associated protein 7</fullName>
    </submittedName>
</protein>
<feature type="compositionally biased region" description="Low complexity" evidence="6">
    <location>
        <begin position="497"/>
        <end position="511"/>
    </location>
</feature>
<dbReference type="PANTHER" id="PTHR15073">
    <property type="entry name" value="MICROTUBULE-ASSOCIATED PROTEIN"/>
    <property type="match status" value="1"/>
</dbReference>
<feature type="region of interest" description="Disordered" evidence="6">
    <location>
        <begin position="204"/>
        <end position="240"/>
    </location>
</feature>
<feature type="compositionally biased region" description="Low complexity" evidence="6">
    <location>
        <begin position="664"/>
        <end position="673"/>
    </location>
</feature>
<feature type="compositionally biased region" description="Polar residues" evidence="6">
    <location>
        <begin position="476"/>
        <end position="486"/>
    </location>
</feature>
<comment type="similarity">
    <text evidence="2">Belongs to the MAP7 family.</text>
</comment>
<feature type="compositionally biased region" description="Polar residues" evidence="6">
    <location>
        <begin position="66"/>
        <end position="94"/>
    </location>
</feature>
<feature type="region of interest" description="Disordered" evidence="6">
    <location>
        <begin position="1"/>
        <end position="94"/>
    </location>
</feature>
<feature type="compositionally biased region" description="Low complexity" evidence="6">
    <location>
        <begin position="347"/>
        <end position="356"/>
    </location>
</feature>
<reference evidence="7" key="1">
    <citation type="submission" date="2016-05" db="EMBL/GenBank/DDBJ databases">
        <authorList>
            <person name="Lavstsen T."/>
            <person name="Jespersen J.S."/>
        </authorList>
    </citation>
    <scope>NUCLEOTIDE SEQUENCE</scope>
    <source>
        <tissue evidence="7">Brain</tissue>
    </source>
</reference>
<evidence type="ECO:0000313" key="7">
    <source>
        <dbReference type="EMBL" id="SBQ89442.1"/>
    </source>
</evidence>
<dbReference type="EMBL" id="HAED01003463">
    <property type="protein sequence ID" value="SBQ89442.1"/>
    <property type="molecule type" value="Transcribed_RNA"/>
</dbReference>
<evidence type="ECO:0000256" key="1">
    <source>
        <dbReference type="ARBA" id="ARBA00004245"/>
    </source>
</evidence>
<feature type="region of interest" description="Disordered" evidence="6">
    <location>
        <begin position="334"/>
        <end position="749"/>
    </location>
</feature>
<dbReference type="Pfam" id="PF05672">
    <property type="entry name" value="MAP7"/>
    <property type="match status" value="1"/>
</dbReference>
<dbReference type="GO" id="GO:0015630">
    <property type="term" value="C:microtubule cytoskeleton"/>
    <property type="evidence" value="ECO:0007669"/>
    <property type="project" value="InterPro"/>
</dbReference>
<keyword evidence="3" id="KW-0963">Cytoplasm</keyword>
<evidence type="ECO:0000256" key="3">
    <source>
        <dbReference type="ARBA" id="ARBA00022490"/>
    </source>
</evidence>
<accession>A0A1A8I0P6</accession>
<evidence type="ECO:0000256" key="4">
    <source>
        <dbReference type="ARBA" id="ARBA00023054"/>
    </source>
</evidence>
<evidence type="ECO:0000256" key="6">
    <source>
        <dbReference type="SAM" id="MobiDB-lite"/>
    </source>
</evidence>
<dbReference type="InterPro" id="IPR051483">
    <property type="entry name" value="MAP7_domain-containing"/>
</dbReference>
<sequence length="749" mass="84316">MPKGKGQKGGGSGSSSDKCKLRKTGSRSAIQPLFTINEEEEGLKQRKASKKKKKASFSQYRYEDSGASTITRPSSSGSGQTYTPTGTPDFTFPLNRTTTSKSTCNYAATKADSLLFNKIDERQRLARERREEREKQNAVKEAQWQAREERARQHYEKHLEERRKKLEEQRVKEDKRRAAVEEKRRQKLEEDRVRHEAVIRRTLEKSQKTKPKPNRWSWGGALHTNTPSTTADADRRSVSTVNLSKRADPVITKRLSSSSATLLNSPDRGLRRLPLTPWESSMVNRLQQPTHSYLARSRSAMSLSGEQTAMPVCPRSVSCHPMGAMSFKALQAQPLPHCRSQERSLSRETPSSTSTTPRRKTTGSMQKLKDRDTVRKSWSNLSLPLNPILTLPPSKYAAPPTKKSSKGAAPSPGRPPQRTSGRPLTPKLLKSPGAEDAGNLRPIRITPESSQPSTPTRAAEEEELALSPPLLRPQPLGQNKPQSEETPTAAPAGAGESTSSPPASKPSAGTTDPEEASRILAEKRRLAREQREREEEERRQQEEQARLAKEEMARRKAEERTRREEETQRQAEERRGKEEEEKAAEEDRLQKEKEAERLQKQKEEEESRLREEAERLRKEEREKHFQKEEAERLERKKRLEEIMKRTRRSDASEKKVRNGDHAVTPASPAASTSQNSNGSRTPDPNSSSTALSRSDQSENGEFEEVIKLLPHSRLSPPEGEEEEGVMENGVMKPLSGAEDISVQQGADVV</sequence>
<proteinExistence type="inferred from homology"/>
<dbReference type="InterPro" id="IPR008604">
    <property type="entry name" value="MAP7_fam"/>
</dbReference>
<evidence type="ECO:0000256" key="2">
    <source>
        <dbReference type="ARBA" id="ARBA00007525"/>
    </source>
</evidence>
<feature type="compositionally biased region" description="Basic residues" evidence="6">
    <location>
        <begin position="45"/>
        <end position="55"/>
    </location>
</feature>
<feature type="region of interest" description="Disordered" evidence="6">
    <location>
        <begin position="160"/>
        <end position="190"/>
    </location>
</feature>
<feature type="compositionally biased region" description="Polar residues" evidence="6">
    <location>
        <begin position="674"/>
        <end position="697"/>
    </location>
</feature>
<reference evidence="7" key="2">
    <citation type="submission" date="2016-06" db="EMBL/GenBank/DDBJ databases">
        <title>The genome of a short-lived fish provides insights into sex chromosome evolution and the genetic control of aging.</title>
        <authorList>
            <person name="Reichwald K."/>
            <person name="Felder M."/>
            <person name="Petzold A."/>
            <person name="Koch P."/>
            <person name="Groth M."/>
            <person name="Platzer M."/>
        </authorList>
    </citation>
    <scope>NUCLEOTIDE SEQUENCE</scope>
    <source>
        <tissue evidence="7">Brain</tissue>
    </source>
</reference>
<keyword evidence="4" id="KW-0175">Coiled coil</keyword>
<dbReference type="AlphaFoldDB" id="A0A1A8I0P6"/>
<feature type="compositionally biased region" description="Basic and acidic residues" evidence="6">
    <location>
        <begin position="515"/>
        <end position="660"/>
    </location>
</feature>
<gene>
    <name evidence="7" type="primary">MAP7</name>
</gene>
<organism evidence="7">
    <name type="scientific">Nothobranchius kuhntae</name>
    <name type="common">Beira killifish</name>
    <dbReference type="NCBI Taxonomy" id="321403"/>
    <lineage>
        <taxon>Eukaryota</taxon>
        <taxon>Metazoa</taxon>
        <taxon>Chordata</taxon>
        <taxon>Craniata</taxon>
        <taxon>Vertebrata</taxon>
        <taxon>Euteleostomi</taxon>
        <taxon>Actinopterygii</taxon>
        <taxon>Neopterygii</taxon>
        <taxon>Teleostei</taxon>
        <taxon>Neoteleostei</taxon>
        <taxon>Acanthomorphata</taxon>
        <taxon>Ovalentaria</taxon>
        <taxon>Atherinomorphae</taxon>
        <taxon>Cyprinodontiformes</taxon>
        <taxon>Nothobranchiidae</taxon>
        <taxon>Nothobranchius</taxon>
    </lineage>
</organism>